<accession>A0ABP7TX91</accession>
<reference evidence="2" key="1">
    <citation type="journal article" date="2019" name="Int. J. Syst. Evol. Microbiol.">
        <title>The Global Catalogue of Microorganisms (GCM) 10K type strain sequencing project: providing services to taxonomists for standard genome sequencing and annotation.</title>
        <authorList>
            <consortium name="The Broad Institute Genomics Platform"/>
            <consortium name="The Broad Institute Genome Sequencing Center for Infectious Disease"/>
            <person name="Wu L."/>
            <person name="Ma J."/>
        </authorList>
    </citation>
    <scope>NUCLEOTIDE SEQUENCE [LARGE SCALE GENOMIC DNA]</scope>
    <source>
        <strain evidence="2">JCM 17064</strain>
    </source>
</reference>
<proteinExistence type="predicted"/>
<sequence>MRFYTIISRPKKSRTGGCNLMLSITECKKILNRNGIFYTKEEVEMLREALYKIAEIVHSKNKI</sequence>
<protein>
    <submittedName>
        <fullName evidence="1">Uncharacterized protein</fullName>
    </submittedName>
</protein>
<comment type="caution">
    <text evidence="1">The sequence shown here is derived from an EMBL/GenBank/DDBJ whole genome shotgun (WGS) entry which is preliminary data.</text>
</comment>
<name>A0ABP7TX91_9FLAO</name>
<keyword evidence="2" id="KW-1185">Reference proteome</keyword>
<evidence type="ECO:0000313" key="2">
    <source>
        <dbReference type="Proteomes" id="UP001500968"/>
    </source>
</evidence>
<dbReference type="EMBL" id="BAABCR010000015">
    <property type="protein sequence ID" value="GAA4032645.1"/>
    <property type="molecule type" value="Genomic_DNA"/>
</dbReference>
<gene>
    <name evidence="1" type="ORF">GCM10022386_16110</name>
</gene>
<evidence type="ECO:0000313" key="1">
    <source>
        <dbReference type="EMBL" id="GAA4032645.1"/>
    </source>
</evidence>
<dbReference type="Proteomes" id="UP001500968">
    <property type="component" value="Unassembled WGS sequence"/>
</dbReference>
<organism evidence="1 2">
    <name type="scientific">Flavobacterium cheonhonense</name>
    <dbReference type="NCBI Taxonomy" id="706185"/>
    <lineage>
        <taxon>Bacteria</taxon>
        <taxon>Pseudomonadati</taxon>
        <taxon>Bacteroidota</taxon>
        <taxon>Flavobacteriia</taxon>
        <taxon>Flavobacteriales</taxon>
        <taxon>Flavobacteriaceae</taxon>
        <taxon>Flavobacterium</taxon>
    </lineage>
</organism>